<sequence>MQNKDKKIRYVVYRRKSSDSEDRQILSLDSQKRELEVFAKKESLKIVGDFQESQSAYKHGREEFAKVIKMIRDGKADGVLVYHISRLARNMTDGGIIIDMLKDEILQEVRTPSEIYAKNSGQEFFLALQFAMSKKSSDDTSEFVRRDLQAKILKGEYPGFAALGYLNMDRDGKISGKQYKFEKQEALAKLGRPLKRIEQDPIMAPLIRELFEMYGSGQYTLNYLREMTAGWGLVGERSKKKLSMITYTASLKILFITGRFFGKAQ</sequence>
<feature type="domain" description="Resolvase/invertase-type recombinase catalytic" evidence="1">
    <location>
        <begin position="9"/>
        <end position="155"/>
    </location>
</feature>
<dbReference type="InterPro" id="IPR036162">
    <property type="entry name" value="Resolvase-like_N_sf"/>
</dbReference>
<organism evidence="2 3">
    <name type="scientific">Candidatus Falkowbacteria bacterium RIFOXYD2_FULL_34_120</name>
    <dbReference type="NCBI Taxonomy" id="1798007"/>
    <lineage>
        <taxon>Bacteria</taxon>
        <taxon>Candidatus Falkowiibacteriota</taxon>
    </lineage>
</organism>
<dbReference type="SUPFAM" id="SSF53041">
    <property type="entry name" value="Resolvase-like"/>
    <property type="match status" value="1"/>
</dbReference>
<evidence type="ECO:0000313" key="3">
    <source>
        <dbReference type="Proteomes" id="UP000177579"/>
    </source>
</evidence>
<reference evidence="2 3" key="1">
    <citation type="journal article" date="2016" name="Nat. Commun.">
        <title>Thousands of microbial genomes shed light on interconnected biogeochemical processes in an aquifer system.</title>
        <authorList>
            <person name="Anantharaman K."/>
            <person name="Brown C.T."/>
            <person name="Hug L.A."/>
            <person name="Sharon I."/>
            <person name="Castelle C.J."/>
            <person name="Probst A.J."/>
            <person name="Thomas B.C."/>
            <person name="Singh A."/>
            <person name="Wilkins M.J."/>
            <person name="Karaoz U."/>
            <person name="Brodie E.L."/>
            <person name="Williams K.H."/>
            <person name="Hubbard S.S."/>
            <person name="Banfield J.F."/>
        </authorList>
    </citation>
    <scope>NUCLEOTIDE SEQUENCE [LARGE SCALE GENOMIC DNA]</scope>
</reference>
<protein>
    <recommendedName>
        <fullName evidence="1">Resolvase/invertase-type recombinase catalytic domain-containing protein</fullName>
    </recommendedName>
</protein>
<evidence type="ECO:0000313" key="2">
    <source>
        <dbReference type="EMBL" id="OGF40167.1"/>
    </source>
</evidence>
<dbReference type="InterPro" id="IPR006119">
    <property type="entry name" value="Resolv_N"/>
</dbReference>
<dbReference type="InterPro" id="IPR050639">
    <property type="entry name" value="SSR_resolvase"/>
</dbReference>
<proteinExistence type="predicted"/>
<dbReference type="GO" id="GO:0000150">
    <property type="term" value="F:DNA strand exchange activity"/>
    <property type="evidence" value="ECO:0007669"/>
    <property type="project" value="InterPro"/>
</dbReference>
<accession>A0A1F5TMU5</accession>
<dbReference type="PANTHER" id="PTHR30461">
    <property type="entry name" value="DNA-INVERTASE FROM LAMBDOID PROPHAGE"/>
    <property type="match status" value="1"/>
</dbReference>
<dbReference type="Proteomes" id="UP000177579">
    <property type="component" value="Unassembled WGS sequence"/>
</dbReference>
<dbReference type="CDD" id="cd00338">
    <property type="entry name" value="Ser_Recombinase"/>
    <property type="match status" value="1"/>
</dbReference>
<dbReference type="EMBL" id="MFGO01000035">
    <property type="protein sequence ID" value="OGF40167.1"/>
    <property type="molecule type" value="Genomic_DNA"/>
</dbReference>
<name>A0A1F5TMU5_9BACT</name>
<comment type="caution">
    <text evidence="2">The sequence shown here is derived from an EMBL/GenBank/DDBJ whole genome shotgun (WGS) entry which is preliminary data.</text>
</comment>
<evidence type="ECO:0000259" key="1">
    <source>
        <dbReference type="PROSITE" id="PS51736"/>
    </source>
</evidence>
<gene>
    <name evidence="2" type="ORF">A2531_06505</name>
</gene>
<dbReference type="SMART" id="SM00857">
    <property type="entry name" value="Resolvase"/>
    <property type="match status" value="1"/>
</dbReference>
<dbReference type="Gene3D" id="3.40.50.1390">
    <property type="entry name" value="Resolvase, N-terminal catalytic domain"/>
    <property type="match status" value="1"/>
</dbReference>
<dbReference type="PANTHER" id="PTHR30461:SF23">
    <property type="entry name" value="DNA RECOMBINASE-RELATED"/>
    <property type="match status" value="1"/>
</dbReference>
<dbReference type="PROSITE" id="PS51736">
    <property type="entry name" value="RECOMBINASES_3"/>
    <property type="match status" value="1"/>
</dbReference>
<dbReference type="GO" id="GO:0003677">
    <property type="term" value="F:DNA binding"/>
    <property type="evidence" value="ECO:0007669"/>
    <property type="project" value="InterPro"/>
</dbReference>
<dbReference type="Pfam" id="PF00239">
    <property type="entry name" value="Resolvase"/>
    <property type="match status" value="1"/>
</dbReference>
<dbReference type="AlphaFoldDB" id="A0A1F5TMU5"/>